<comment type="caution">
    <text evidence="1">The sequence shown here is derived from an EMBL/GenBank/DDBJ whole genome shotgun (WGS) entry which is preliminary data.</text>
</comment>
<name>A0A164QMK0_BACCE</name>
<evidence type="ECO:0000313" key="2">
    <source>
        <dbReference type="Proteomes" id="UP000076482"/>
    </source>
</evidence>
<proteinExistence type="predicted"/>
<dbReference type="AlphaFoldDB" id="A0A164QMK0"/>
<protein>
    <submittedName>
        <fullName evidence="1">Uncharacterized protein</fullName>
    </submittedName>
</protein>
<dbReference type="EMBL" id="LJKE01000015">
    <property type="protein sequence ID" value="KZD71910.1"/>
    <property type="molecule type" value="Genomic_DNA"/>
</dbReference>
<reference evidence="1 2" key="1">
    <citation type="submission" date="2015-09" db="EMBL/GenBank/DDBJ databases">
        <title>Bacillus cereus food isolates.</title>
        <authorList>
            <person name="Boekhorst J."/>
        </authorList>
    </citation>
    <scope>NUCLEOTIDE SEQUENCE [LARGE SCALE GENOMIC DNA]</scope>
    <source>
        <strain evidence="1 2">B4088</strain>
    </source>
</reference>
<organism evidence="1 2">
    <name type="scientific">Bacillus cereus</name>
    <dbReference type="NCBI Taxonomy" id="1396"/>
    <lineage>
        <taxon>Bacteria</taxon>
        <taxon>Bacillati</taxon>
        <taxon>Bacillota</taxon>
        <taxon>Bacilli</taxon>
        <taxon>Bacillales</taxon>
        <taxon>Bacillaceae</taxon>
        <taxon>Bacillus</taxon>
        <taxon>Bacillus cereus group</taxon>
    </lineage>
</organism>
<dbReference type="RefSeq" id="WP_063259605.1">
    <property type="nucleotide sequence ID" value="NZ_LJKE01000015.1"/>
</dbReference>
<gene>
    <name evidence="1" type="ORF">B4088_0371</name>
</gene>
<dbReference type="PATRIC" id="fig|1396.535.peg.4117"/>
<dbReference type="Proteomes" id="UP000076482">
    <property type="component" value="Unassembled WGS sequence"/>
</dbReference>
<accession>A0A164QMK0</accession>
<sequence length="133" mass="15098">MAWNYRVVKKKLTEDEDTFDVCEVYYDDKGKPTSYALNKNVLSQDSFDDLLWAYKEIEKAYNAPILEDIGGQLIEVSNCPKCGEELVYDVMDIMGDGKEEDFGKTAVVCPQPNGCGYVAIRQDYTKKQPKAKC</sequence>
<evidence type="ECO:0000313" key="1">
    <source>
        <dbReference type="EMBL" id="KZD71910.1"/>
    </source>
</evidence>